<evidence type="ECO:0000256" key="1">
    <source>
        <dbReference type="ARBA" id="ARBA00011073"/>
    </source>
</evidence>
<evidence type="ECO:0000313" key="10">
    <source>
        <dbReference type="EMBL" id="RFU35462.1"/>
    </source>
</evidence>
<dbReference type="InterPro" id="IPR023828">
    <property type="entry name" value="Peptidase_S8_Ser-AS"/>
</dbReference>
<evidence type="ECO:0000256" key="4">
    <source>
        <dbReference type="ARBA" id="ARBA00022825"/>
    </source>
</evidence>
<dbReference type="InterPro" id="IPR050131">
    <property type="entry name" value="Peptidase_S8_subtilisin-like"/>
</dbReference>
<feature type="active site" description="Charge relay system" evidence="5">
    <location>
        <position position="884"/>
    </location>
</feature>
<evidence type="ECO:0000259" key="9">
    <source>
        <dbReference type="Pfam" id="PF24476"/>
    </source>
</evidence>
<dbReference type="GO" id="GO:0004252">
    <property type="term" value="F:serine-type endopeptidase activity"/>
    <property type="evidence" value="ECO:0007669"/>
    <property type="project" value="UniProtKB-UniRule"/>
</dbReference>
<accession>A0A3E2HQC2</accession>
<evidence type="ECO:0000256" key="3">
    <source>
        <dbReference type="ARBA" id="ARBA00022801"/>
    </source>
</evidence>
<gene>
    <name evidence="10" type="ORF">B7463_g889</name>
</gene>
<dbReference type="OMA" id="GHAYPAR"/>
<feature type="domain" description="Peptidase S8/S53" evidence="8">
    <location>
        <begin position="669"/>
        <end position="928"/>
    </location>
</feature>
<evidence type="ECO:0000256" key="2">
    <source>
        <dbReference type="ARBA" id="ARBA00022670"/>
    </source>
</evidence>
<evidence type="ECO:0000256" key="6">
    <source>
        <dbReference type="RuleBase" id="RU003355"/>
    </source>
</evidence>
<dbReference type="InterPro" id="IPR015500">
    <property type="entry name" value="Peptidase_S8_subtilisin-rel"/>
</dbReference>
<evidence type="ECO:0000256" key="7">
    <source>
        <dbReference type="SAM" id="Phobius"/>
    </source>
</evidence>
<dbReference type="Pfam" id="PF24476">
    <property type="entry name" value="DUF7580"/>
    <property type="match status" value="1"/>
</dbReference>
<reference evidence="10 11" key="1">
    <citation type="submission" date="2018-05" db="EMBL/GenBank/DDBJ databases">
        <title>Draft genome sequence of Scytalidium lignicola DSM 105466, a ubiquitous saprotrophic fungus.</title>
        <authorList>
            <person name="Buettner E."/>
            <person name="Gebauer A.M."/>
            <person name="Hofrichter M."/>
            <person name="Liers C."/>
            <person name="Kellner H."/>
        </authorList>
    </citation>
    <scope>NUCLEOTIDE SEQUENCE [LARGE SCALE GENOMIC DNA]</scope>
    <source>
        <strain evidence="10 11">DSM 105466</strain>
    </source>
</reference>
<feature type="non-terminal residue" evidence="10">
    <location>
        <position position="1"/>
    </location>
</feature>
<keyword evidence="2 5" id="KW-0645">Protease</keyword>
<dbReference type="InterPro" id="IPR036852">
    <property type="entry name" value="Peptidase_S8/S53_dom_sf"/>
</dbReference>
<feature type="transmembrane region" description="Helical" evidence="7">
    <location>
        <begin position="885"/>
        <end position="903"/>
    </location>
</feature>
<keyword evidence="7" id="KW-0812">Transmembrane</keyword>
<dbReference type="AlphaFoldDB" id="A0A3E2HQC2"/>
<keyword evidence="4 5" id="KW-0720">Serine protease</keyword>
<sequence length="968" mass="110077">MVPIPSVHGSTDTINLLLDTFRTFQDIAKVVRINEKDEELKAFYAKLMAYCYMIRDHLNRINNAAIGMDNKLIVRILDQLESTVTPSILEQWEKSTNELPSIGLLRGLNRRWDRMRKQHRYGEKFQFNALCLNFGATPKKRNEFVESLATWEEDLLARYPEDPSQWTADDFALRMEIREPPYAVQNAAQSVFKALAACKNCLCTPAHEFGAQLRLGTYRKPYLGNDVDTDEELDFDMFLSMMQDWHEVHIHTTKEKAVKWAVAGQVQQSQVKKRRPKTMRVKSLCEPIQKIKKMEAYRLEFEVKGVQLYKLQSERSTFPVDKTKDPISLEQFLQGGSRSFTERTRRILALILSYAVLHLHDTPWLQPTWSSSNILFFRTASSAIPLRPFLQTQLSNLDADNLHIDQHLMTHHTDPGCGPADYDPLGIDPDDIDPDDIDPDDLVRHQCPSLITLAVMLMEVYFVTPFNLLAKKYDPTPWEDEDGNKLDSQTLRTRIYQEVIRPLENELSQAYSSISIDDLDRFAQTLDFASWDQKIQNQQIQTEASLDHAQDLRQTFSPSPRSASPYYPPHVQAVQILFQPPEAVEWERHLAPIPKVAYKMAEIMDQGKDIDYKASNFFDDETISEAHTREAPPTPTLSRCSSYLNWKSRYQKVYEKFIPAQMDHTRISSVKIAILDTGIDLTHPDIEARLENIKGKYNWLNEKFKKAVHDRNGHGTFTADLLLDYAPDAQLYIAKIAEHKPSSPSIIAEAINYAVETWQVDIISMSFGFPTCSIDGYSELESALKNAYANDVLLFAAASNNGGQLGRAYPAREPTVICVHSTDANGNRSSFSPTAAGGDINLATVGEAVESAWPVHLCDNDDAANMTMNPNPTLSYVRRKSGTSYATPIAAAIAAFLLLYVRIHLPDKADRLKSQRRMRAVLRRVAEKGEGFKPRDGYYFIDLSLYMDSLFGKEKAFIDLTVGDILSS</sequence>
<dbReference type="PANTHER" id="PTHR43806:SF11">
    <property type="entry name" value="CEREVISIN-RELATED"/>
    <property type="match status" value="1"/>
</dbReference>
<dbReference type="Proteomes" id="UP000258309">
    <property type="component" value="Unassembled WGS sequence"/>
</dbReference>
<comment type="similarity">
    <text evidence="1 5 6">Belongs to the peptidase S8 family.</text>
</comment>
<protein>
    <submittedName>
        <fullName evidence="10">Uncharacterized protein</fullName>
    </submittedName>
</protein>
<dbReference type="InterPro" id="IPR023827">
    <property type="entry name" value="Peptidase_S8_Asp-AS"/>
</dbReference>
<keyword evidence="11" id="KW-1185">Reference proteome</keyword>
<dbReference type="GO" id="GO:0006508">
    <property type="term" value="P:proteolysis"/>
    <property type="evidence" value="ECO:0007669"/>
    <property type="project" value="UniProtKB-KW"/>
</dbReference>
<feature type="active site" description="Charge relay system" evidence="5">
    <location>
        <position position="714"/>
    </location>
</feature>
<dbReference type="EMBL" id="NCSJ02000008">
    <property type="protein sequence ID" value="RFU35462.1"/>
    <property type="molecule type" value="Genomic_DNA"/>
</dbReference>
<evidence type="ECO:0000313" key="11">
    <source>
        <dbReference type="Proteomes" id="UP000258309"/>
    </source>
</evidence>
<dbReference type="PROSITE" id="PS51892">
    <property type="entry name" value="SUBTILASE"/>
    <property type="match status" value="1"/>
</dbReference>
<dbReference type="STRING" id="5539.A0A3E2HQC2"/>
<dbReference type="PANTHER" id="PTHR43806">
    <property type="entry name" value="PEPTIDASE S8"/>
    <property type="match status" value="1"/>
</dbReference>
<keyword evidence="7" id="KW-1133">Transmembrane helix</keyword>
<feature type="domain" description="DUF7580" evidence="9">
    <location>
        <begin position="184"/>
        <end position="472"/>
    </location>
</feature>
<dbReference type="Gene3D" id="3.40.50.200">
    <property type="entry name" value="Peptidase S8/S53 domain"/>
    <property type="match status" value="1"/>
</dbReference>
<feature type="active site" description="Charge relay system" evidence="5">
    <location>
        <position position="676"/>
    </location>
</feature>
<keyword evidence="3 5" id="KW-0378">Hydrolase</keyword>
<comment type="caution">
    <text evidence="10">The sequence shown here is derived from an EMBL/GenBank/DDBJ whole genome shotgun (WGS) entry which is preliminary data.</text>
</comment>
<dbReference type="PROSITE" id="PS00138">
    <property type="entry name" value="SUBTILASE_SER"/>
    <property type="match status" value="1"/>
</dbReference>
<dbReference type="Pfam" id="PF00082">
    <property type="entry name" value="Peptidase_S8"/>
    <property type="match status" value="1"/>
</dbReference>
<dbReference type="OrthoDB" id="206201at2759"/>
<evidence type="ECO:0000259" key="8">
    <source>
        <dbReference type="Pfam" id="PF00082"/>
    </source>
</evidence>
<dbReference type="SUPFAM" id="SSF52743">
    <property type="entry name" value="Subtilisin-like"/>
    <property type="match status" value="1"/>
</dbReference>
<keyword evidence="7" id="KW-0472">Membrane</keyword>
<name>A0A3E2HQC2_SCYLI</name>
<dbReference type="PROSITE" id="PS00136">
    <property type="entry name" value="SUBTILASE_ASP"/>
    <property type="match status" value="1"/>
</dbReference>
<dbReference type="InterPro" id="IPR056002">
    <property type="entry name" value="DUF7580"/>
</dbReference>
<evidence type="ECO:0000256" key="5">
    <source>
        <dbReference type="PROSITE-ProRule" id="PRU01240"/>
    </source>
</evidence>
<dbReference type="InterPro" id="IPR000209">
    <property type="entry name" value="Peptidase_S8/S53_dom"/>
</dbReference>
<organism evidence="10 11">
    <name type="scientific">Scytalidium lignicola</name>
    <name type="common">Hyphomycete</name>
    <dbReference type="NCBI Taxonomy" id="5539"/>
    <lineage>
        <taxon>Eukaryota</taxon>
        <taxon>Fungi</taxon>
        <taxon>Dikarya</taxon>
        <taxon>Ascomycota</taxon>
        <taxon>Pezizomycotina</taxon>
        <taxon>Leotiomycetes</taxon>
        <taxon>Leotiomycetes incertae sedis</taxon>
        <taxon>Scytalidium</taxon>
    </lineage>
</organism>
<proteinExistence type="inferred from homology"/>
<feature type="non-terminal residue" evidence="10">
    <location>
        <position position="968"/>
    </location>
</feature>
<dbReference type="PRINTS" id="PR00723">
    <property type="entry name" value="SUBTILISIN"/>
</dbReference>